<name>A0A6G1KFI1_9PLEO</name>
<dbReference type="PANTHER" id="PTHR36195:SF4">
    <property type="entry name" value="DOMAIN PROTEIN, PUTATIVE (AFU_ORTHOLOGUE AFUA_5G01990)-RELATED"/>
    <property type="match status" value="1"/>
</dbReference>
<dbReference type="EMBL" id="MU005768">
    <property type="protein sequence ID" value="KAF2711232.1"/>
    <property type="molecule type" value="Genomic_DNA"/>
</dbReference>
<dbReference type="PANTHER" id="PTHR36195">
    <property type="entry name" value="DOMAIN PROTEIN, PUTATIVE (AFU_ORTHOLOGUE AFUA_5G01990)-RELATED-RELATED"/>
    <property type="match status" value="1"/>
</dbReference>
<dbReference type="Gene3D" id="2.40.180.10">
    <property type="entry name" value="Catalase core domain"/>
    <property type="match status" value="1"/>
</dbReference>
<evidence type="ECO:0000313" key="2">
    <source>
        <dbReference type="EMBL" id="KAF2711232.1"/>
    </source>
</evidence>
<feature type="region of interest" description="Disordered" evidence="1">
    <location>
        <begin position="1"/>
        <end position="24"/>
    </location>
</feature>
<feature type="compositionally biased region" description="Polar residues" evidence="1">
    <location>
        <begin position="1"/>
        <end position="20"/>
    </location>
</feature>
<dbReference type="GO" id="GO:0020037">
    <property type="term" value="F:heme binding"/>
    <property type="evidence" value="ECO:0007669"/>
    <property type="project" value="InterPro"/>
</dbReference>
<dbReference type="SUPFAM" id="SSF56634">
    <property type="entry name" value="Heme-dependent catalase-like"/>
    <property type="match status" value="1"/>
</dbReference>
<organism evidence="2 3">
    <name type="scientific">Pleomassaria siparia CBS 279.74</name>
    <dbReference type="NCBI Taxonomy" id="1314801"/>
    <lineage>
        <taxon>Eukaryota</taxon>
        <taxon>Fungi</taxon>
        <taxon>Dikarya</taxon>
        <taxon>Ascomycota</taxon>
        <taxon>Pezizomycotina</taxon>
        <taxon>Dothideomycetes</taxon>
        <taxon>Pleosporomycetidae</taxon>
        <taxon>Pleosporales</taxon>
        <taxon>Pleomassariaceae</taxon>
        <taxon>Pleomassaria</taxon>
    </lineage>
</organism>
<dbReference type="InterPro" id="IPR020835">
    <property type="entry name" value="Catalase_sf"/>
</dbReference>
<evidence type="ECO:0000256" key="1">
    <source>
        <dbReference type="SAM" id="MobiDB-lite"/>
    </source>
</evidence>
<sequence length="371" mass="42474">MSLTDTYNTVKRALSSSPPNDQYLRWDAPGVESVQHDEEQKARAIGETMTKMQQHNFDQHRHAFRATHVKTQGIVKGKLIVQRDLPTHLRQGLFREPGKVYDIAVRYANEPVFLQPDQEPGPRGLSMRIFDVNGPHLSGSDPSSNTQDFFFNNAPSIELTDIDTCLEIMQLREKYFDSPMKLAAATKLRTDAVKQSAPSMLPNTNMVNHGFYSQSAFRFGEWYGHLGLFPVLDEMKSRDEKVKSGDSREVLREWLAEYFAQHGAKYEFKIQLGTSPEHHPTEDGSVVWDEATAPYQTIATIELPPQDPLVPERRVFWEDHMRLTPWDGLADHQPLGSINRLRKIVYAMSRQKREKENATQTRPVTSIEELP</sequence>
<protein>
    <submittedName>
        <fullName evidence="2">Heme-dependent catalase</fullName>
    </submittedName>
</protein>
<dbReference type="Proteomes" id="UP000799428">
    <property type="component" value="Unassembled WGS sequence"/>
</dbReference>
<dbReference type="OrthoDB" id="3358373at2759"/>
<accession>A0A6G1KFI1</accession>
<gene>
    <name evidence="2" type="ORF">K504DRAFT_375542</name>
</gene>
<proteinExistence type="predicted"/>
<dbReference type="AlphaFoldDB" id="A0A6G1KFI1"/>
<evidence type="ECO:0000313" key="3">
    <source>
        <dbReference type="Proteomes" id="UP000799428"/>
    </source>
</evidence>
<reference evidence="2" key="1">
    <citation type="journal article" date="2020" name="Stud. Mycol.">
        <title>101 Dothideomycetes genomes: a test case for predicting lifestyles and emergence of pathogens.</title>
        <authorList>
            <person name="Haridas S."/>
            <person name="Albert R."/>
            <person name="Binder M."/>
            <person name="Bloem J."/>
            <person name="Labutti K."/>
            <person name="Salamov A."/>
            <person name="Andreopoulos B."/>
            <person name="Baker S."/>
            <person name="Barry K."/>
            <person name="Bills G."/>
            <person name="Bluhm B."/>
            <person name="Cannon C."/>
            <person name="Castanera R."/>
            <person name="Culley D."/>
            <person name="Daum C."/>
            <person name="Ezra D."/>
            <person name="Gonzalez J."/>
            <person name="Henrissat B."/>
            <person name="Kuo A."/>
            <person name="Liang C."/>
            <person name="Lipzen A."/>
            <person name="Lutzoni F."/>
            <person name="Magnuson J."/>
            <person name="Mondo S."/>
            <person name="Nolan M."/>
            <person name="Ohm R."/>
            <person name="Pangilinan J."/>
            <person name="Park H.-J."/>
            <person name="Ramirez L."/>
            <person name="Alfaro M."/>
            <person name="Sun H."/>
            <person name="Tritt A."/>
            <person name="Yoshinaga Y."/>
            <person name="Zwiers L.-H."/>
            <person name="Turgeon B."/>
            <person name="Goodwin S."/>
            <person name="Spatafora J."/>
            <person name="Crous P."/>
            <person name="Grigoriev I."/>
        </authorList>
    </citation>
    <scope>NUCLEOTIDE SEQUENCE</scope>
    <source>
        <strain evidence="2">CBS 279.74</strain>
    </source>
</reference>
<keyword evidence="3" id="KW-1185">Reference proteome</keyword>
<feature type="region of interest" description="Disordered" evidence="1">
    <location>
        <begin position="351"/>
        <end position="371"/>
    </location>
</feature>